<accession>A0A0V1EAF1</accession>
<keyword evidence="3" id="KW-0812">Transmembrane</keyword>
<dbReference type="GO" id="GO:0007166">
    <property type="term" value="P:cell surface receptor signaling pathway"/>
    <property type="evidence" value="ECO:0007669"/>
    <property type="project" value="TreeGrafter"/>
</dbReference>
<dbReference type="InterPro" id="IPR035976">
    <property type="entry name" value="Sushi/SCR/CCP_sf"/>
</dbReference>
<dbReference type="InterPro" id="IPR000436">
    <property type="entry name" value="Sushi_SCR_CCP_dom"/>
</dbReference>
<dbReference type="Gene3D" id="2.10.70.10">
    <property type="entry name" value="Complement Module, domain 1"/>
    <property type="match status" value="3"/>
</dbReference>
<dbReference type="CDD" id="cd00033">
    <property type="entry name" value="CCP"/>
    <property type="match status" value="2"/>
</dbReference>
<dbReference type="PANTHER" id="PTHR46130:SF3">
    <property type="entry name" value="CHROMOSOME UNDETERMINED SCAFFOLD_33, WHOLE GENOME SHOTGUN SEQUENCE"/>
    <property type="match status" value="1"/>
</dbReference>
<dbReference type="GO" id="GO:0005615">
    <property type="term" value="C:extracellular space"/>
    <property type="evidence" value="ECO:0007669"/>
    <property type="project" value="TreeGrafter"/>
</dbReference>
<dbReference type="AlphaFoldDB" id="A0A0V1EAF1"/>
<dbReference type="InterPro" id="IPR043543">
    <property type="entry name" value="PAPPA/PAPPA2"/>
</dbReference>
<reference evidence="5 6" key="1">
    <citation type="submission" date="2015-01" db="EMBL/GenBank/DDBJ databases">
        <title>Evolution of Trichinella species and genotypes.</title>
        <authorList>
            <person name="Korhonen P.K."/>
            <person name="Edoardo P."/>
            <person name="Giuseppe L.R."/>
            <person name="Gasser R.B."/>
        </authorList>
    </citation>
    <scope>NUCLEOTIDE SEQUENCE [LARGE SCALE GENOMIC DNA]</scope>
    <source>
        <strain evidence="5">ISS13</strain>
    </source>
</reference>
<evidence type="ECO:0000259" key="4">
    <source>
        <dbReference type="PROSITE" id="PS50923"/>
    </source>
</evidence>
<evidence type="ECO:0000313" key="5">
    <source>
        <dbReference type="EMBL" id="KRY70791.1"/>
    </source>
</evidence>
<dbReference type="SMART" id="SM00032">
    <property type="entry name" value="CCP"/>
    <property type="match status" value="4"/>
</dbReference>
<feature type="domain" description="Sushi" evidence="4">
    <location>
        <begin position="334"/>
        <end position="392"/>
    </location>
</feature>
<dbReference type="GO" id="GO:0016020">
    <property type="term" value="C:membrane"/>
    <property type="evidence" value="ECO:0007669"/>
    <property type="project" value="InterPro"/>
</dbReference>
<dbReference type="Pfam" id="PF00084">
    <property type="entry name" value="Sushi"/>
    <property type="match status" value="1"/>
</dbReference>
<dbReference type="Pfam" id="PF06809">
    <property type="entry name" value="NPDC1"/>
    <property type="match status" value="1"/>
</dbReference>
<dbReference type="GO" id="GO:0004222">
    <property type="term" value="F:metalloendopeptidase activity"/>
    <property type="evidence" value="ECO:0007669"/>
    <property type="project" value="TreeGrafter"/>
</dbReference>
<feature type="transmembrane region" description="Helical" evidence="3">
    <location>
        <begin position="729"/>
        <end position="753"/>
    </location>
</feature>
<keyword evidence="2" id="KW-0768">Sushi</keyword>
<gene>
    <name evidence="5" type="primary">NPDC1</name>
    <name evidence="5" type="ORF">T4A_7079</name>
</gene>
<evidence type="ECO:0000256" key="3">
    <source>
        <dbReference type="SAM" id="Phobius"/>
    </source>
</evidence>
<dbReference type="GO" id="GO:0006508">
    <property type="term" value="P:proteolysis"/>
    <property type="evidence" value="ECO:0007669"/>
    <property type="project" value="TreeGrafter"/>
</dbReference>
<organism evidence="5 6">
    <name type="scientific">Trichinella pseudospiralis</name>
    <name type="common">Parasitic roundworm</name>
    <dbReference type="NCBI Taxonomy" id="6337"/>
    <lineage>
        <taxon>Eukaryota</taxon>
        <taxon>Metazoa</taxon>
        <taxon>Ecdysozoa</taxon>
        <taxon>Nematoda</taxon>
        <taxon>Enoplea</taxon>
        <taxon>Dorylaimia</taxon>
        <taxon>Trichinellida</taxon>
        <taxon>Trichinellidae</taxon>
        <taxon>Trichinella</taxon>
    </lineage>
</organism>
<dbReference type="SUPFAM" id="SSF57535">
    <property type="entry name" value="Complement control module/SCR domain"/>
    <property type="match status" value="4"/>
</dbReference>
<dbReference type="PROSITE" id="PS50923">
    <property type="entry name" value="SUSHI"/>
    <property type="match status" value="1"/>
</dbReference>
<keyword evidence="3" id="KW-1133">Transmembrane helix</keyword>
<name>A0A0V1EAF1_TRIPS</name>
<comment type="caution">
    <text evidence="5">The sequence shown here is derived from an EMBL/GenBank/DDBJ whole genome shotgun (WGS) entry which is preliminary data.</text>
</comment>
<keyword evidence="3" id="KW-0472">Membrane</keyword>
<dbReference type="EMBL" id="JYDR01000067">
    <property type="protein sequence ID" value="KRY70791.1"/>
    <property type="molecule type" value="Genomic_DNA"/>
</dbReference>
<evidence type="ECO:0000313" key="6">
    <source>
        <dbReference type="Proteomes" id="UP000054632"/>
    </source>
</evidence>
<dbReference type="InterPro" id="IPR009635">
    <property type="entry name" value="NPDC1"/>
</dbReference>
<protein>
    <submittedName>
        <fullName evidence="5">Pappalysin-1</fullName>
    </submittedName>
</protein>
<sequence>MLLYYNNISNKPQHSTTIHFSKKCKREAKSPQLSSVSQATDVGLAGLQEPFLSHNVRPTQSSLPPFLYFTKLCFAYLRAANICRACMLFQLCSRFVVDILHRMVPLQCKCVCQVNSLPGLSWQPCLPSVVKNVWIEVEFEQPVVATAVFVHLASDGYAGVDSEYRFLRLELVSVDNKYYELQNSKLVTVSCARSPLEYAVWHDLTKPFFYSRAVRIHLSSERISIAAVRLRSKRNFDPVVLELCSKSDMLYSVFANQCVSSQCSVVLCKSVIVNHADVHCTGHSNGDSCIVTCMKGYHLVKHERAQTLASFQRSAKIICLNGQWSVGNLKCEPVDCGWPKIFRAEVLCPDGTRLGAKCSFHCLRPAIMQGTKREITCGERGAWSVPEAYCQLSCGPSLEGELNGRAVSKLCRINFLTLDLKSVGFPVGTKCRIVCKAGYHVEGHSINKRVFKRVCGPNGHWKGHRCVKIKCSEPAIVYRGLYNCTKGFEVGSQCSFYCPFSSQTRDSVCMMDGTWSVADPCILPKDVTCSIPIAPAHIVVGCPSKRLVGSTCQVACDAQGYDPVVEHVVNSDRNFKVHLLQKITKLTCSIKRKWEPEVESTTTIASNVDEIDNLNEDDALYIDSSIVDKNKLDPYNLVNIDRGQSGYLNFKNPEVVTSSLRIAPTAVRESVLPAQRITTNRKGQQEFDTFVNPPSSYRKKEVERHVMEPMPQLVDKPKSAAGADISDTVFYSTAAVCSVAAVTGLIFAVYSYVRLRKQYKESQFNEFPQLNGNGSKKIHSPNSVAAMDSKLASAAQLYHFQHTKQQIISMEHPSCDVKEVMSDDSEVEEDEGDYSVYECPGLAPTGNMEINNPLFVKNGGDVDSNCKEAVETNGQTVE</sequence>
<keyword evidence="1" id="KW-1015">Disulfide bond</keyword>
<proteinExistence type="predicted"/>
<evidence type="ECO:0000256" key="1">
    <source>
        <dbReference type="ARBA" id="ARBA00023157"/>
    </source>
</evidence>
<dbReference type="Proteomes" id="UP000054632">
    <property type="component" value="Unassembled WGS sequence"/>
</dbReference>
<comment type="caution">
    <text evidence="2">Lacks conserved residue(s) required for the propagation of feature annotation.</text>
</comment>
<dbReference type="PANTHER" id="PTHR46130">
    <property type="entry name" value="LAMGL DOMAIN-CONTAINING PROTEIN"/>
    <property type="match status" value="1"/>
</dbReference>
<evidence type="ECO:0000256" key="2">
    <source>
        <dbReference type="PROSITE-ProRule" id="PRU00302"/>
    </source>
</evidence>